<dbReference type="GO" id="GO:0006465">
    <property type="term" value="P:signal peptide processing"/>
    <property type="evidence" value="ECO:0007669"/>
    <property type="project" value="InterPro"/>
</dbReference>
<reference evidence="10 11" key="1">
    <citation type="submission" date="2019-03" db="EMBL/GenBank/DDBJ databases">
        <title>Genomic Encyclopedia of Archaeal and Bacterial Type Strains, Phase II (KMG-II): from individual species to whole genera.</title>
        <authorList>
            <person name="Goeker M."/>
        </authorList>
    </citation>
    <scope>NUCLEOTIDE SEQUENCE [LARGE SCALE GENOMIC DNA]</scope>
    <source>
        <strain evidence="10 11">DSM 24782</strain>
    </source>
</reference>
<evidence type="ECO:0000256" key="7">
    <source>
        <dbReference type="PIRSR" id="PIRSR600223-1"/>
    </source>
</evidence>
<dbReference type="EC" id="3.4.21.89" evidence="4 8"/>
<evidence type="ECO:0000313" key="10">
    <source>
        <dbReference type="EMBL" id="TDS76911.1"/>
    </source>
</evidence>
<feature type="active site" evidence="7">
    <location>
        <position position="51"/>
    </location>
</feature>
<keyword evidence="11" id="KW-1185">Reference proteome</keyword>
<dbReference type="InterPro" id="IPR000223">
    <property type="entry name" value="Pept_S26A_signal_pept_1"/>
</dbReference>
<dbReference type="PANTHER" id="PTHR43390">
    <property type="entry name" value="SIGNAL PEPTIDASE I"/>
    <property type="match status" value="1"/>
</dbReference>
<keyword evidence="6 8" id="KW-0378">Hydrolase</keyword>
<dbReference type="GO" id="GO:0009003">
    <property type="term" value="F:signal peptidase activity"/>
    <property type="evidence" value="ECO:0007669"/>
    <property type="project" value="UniProtKB-EC"/>
</dbReference>
<feature type="domain" description="Peptidase S26" evidence="9">
    <location>
        <begin position="21"/>
        <end position="224"/>
    </location>
</feature>
<dbReference type="OrthoDB" id="9815782at2"/>
<keyword evidence="8" id="KW-1133">Transmembrane helix</keyword>
<dbReference type="GO" id="GO:0005886">
    <property type="term" value="C:plasma membrane"/>
    <property type="evidence" value="ECO:0007669"/>
    <property type="project" value="UniProtKB-SubCell"/>
</dbReference>
<evidence type="ECO:0000256" key="5">
    <source>
        <dbReference type="ARBA" id="ARBA00022670"/>
    </source>
</evidence>
<dbReference type="PROSITE" id="PS00501">
    <property type="entry name" value="SPASE_I_1"/>
    <property type="match status" value="1"/>
</dbReference>
<feature type="transmembrane region" description="Helical" evidence="8">
    <location>
        <begin position="20"/>
        <end position="41"/>
    </location>
</feature>
<name>A0A4R7FKK1_9MICO</name>
<sequence length="247" mass="26795">MTAERTTARRGGPGSTRRFLRDLAVIVVVALLASFLIRTFLVRSFFIPSASMEPTLLGEPGHHDRILVDELVPRLVPIRRGDVVVFTDPGGWLGGEQTASATPSTPVAEAADALLSLVGLSTRDSDDHLVKRVIGLPGDHVACCDPLGRVTVDGAPLDEPYTRLPAGTRLESRVPFDVVVRPGDLWVMGDNRWDSADSRYHQGSAEHGGVPTRDVVGRASVVSWPVDRWRWIDDYPATFAGVPSSSR</sequence>
<dbReference type="InterPro" id="IPR019533">
    <property type="entry name" value="Peptidase_S26"/>
</dbReference>
<dbReference type="Gene3D" id="2.10.109.10">
    <property type="entry name" value="Umud Fragment, subunit A"/>
    <property type="match status" value="1"/>
</dbReference>
<evidence type="ECO:0000259" key="9">
    <source>
        <dbReference type="Pfam" id="PF10502"/>
    </source>
</evidence>
<keyword evidence="8" id="KW-0812">Transmembrane</keyword>
<keyword evidence="5 8" id="KW-0645">Protease</keyword>
<evidence type="ECO:0000256" key="4">
    <source>
        <dbReference type="ARBA" id="ARBA00013208"/>
    </source>
</evidence>
<evidence type="ECO:0000256" key="2">
    <source>
        <dbReference type="ARBA" id="ARBA00004401"/>
    </source>
</evidence>
<gene>
    <name evidence="10" type="ORF">CLV52_1850</name>
</gene>
<organism evidence="10 11">
    <name type="scientific">Amnibacterium kyonggiense</name>
    <dbReference type="NCBI Taxonomy" id="595671"/>
    <lineage>
        <taxon>Bacteria</taxon>
        <taxon>Bacillati</taxon>
        <taxon>Actinomycetota</taxon>
        <taxon>Actinomycetes</taxon>
        <taxon>Micrococcales</taxon>
        <taxon>Microbacteriaceae</taxon>
        <taxon>Amnibacterium</taxon>
    </lineage>
</organism>
<dbReference type="SUPFAM" id="SSF51306">
    <property type="entry name" value="LexA/Signal peptidase"/>
    <property type="match status" value="1"/>
</dbReference>
<dbReference type="InterPro" id="IPR036286">
    <property type="entry name" value="LexA/Signal_pep-like_sf"/>
</dbReference>
<dbReference type="PROSITE" id="PS00761">
    <property type="entry name" value="SPASE_I_3"/>
    <property type="match status" value="1"/>
</dbReference>
<comment type="subcellular location">
    <subcellularLocation>
        <location evidence="2">Cell membrane</location>
        <topology evidence="2">Single-pass type II membrane protein</topology>
    </subcellularLocation>
    <subcellularLocation>
        <location evidence="8">Membrane</location>
        <topology evidence="8">Single-pass type II membrane protein</topology>
    </subcellularLocation>
</comment>
<evidence type="ECO:0000256" key="8">
    <source>
        <dbReference type="RuleBase" id="RU362042"/>
    </source>
</evidence>
<dbReference type="Pfam" id="PF10502">
    <property type="entry name" value="Peptidase_S26"/>
    <property type="match status" value="1"/>
</dbReference>
<evidence type="ECO:0000256" key="1">
    <source>
        <dbReference type="ARBA" id="ARBA00000677"/>
    </source>
</evidence>
<keyword evidence="8" id="KW-0472">Membrane</keyword>
<dbReference type="EMBL" id="SOAM01000002">
    <property type="protein sequence ID" value="TDS76911.1"/>
    <property type="molecule type" value="Genomic_DNA"/>
</dbReference>
<dbReference type="CDD" id="cd06530">
    <property type="entry name" value="S26_SPase_I"/>
    <property type="match status" value="1"/>
</dbReference>
<proteinExistence type="inferred from homology"/>
<comment type="similarity">
    <text evidence="3 8">Belongs to the peptidase S26 family.</text>
</comment>
<dbReference type="AlphaFoldDB" id="A0A4R7FKK1"/>
<dbReference type="PRINTS" id="PR00727">
    <property type="entry name" value="LEADERPTASE"/>
</dbReference>
<evidence type="ECO:0000256" key="6">
    <source>
        <dbReference type="ARBA" id="ARBA00022801"/>
    </source>
</evidence>
<evidence type="ECO:0000256" key="3">
    <source>
        <dbReference type="ARBA" id="ARBA00009370"/>
    </source>
</evidence>
<dbReference type="InterPro" id="IPR019758">
    <property type="entry name" value="Pept_S26A_signal_pept_1_CS"/>
</dbReference>
<dbReference type="RefSeq" id="WP_133766057.1">
    <property type="nucleotide sequence ID" value="NZ_BAAARP010000002.1"/>
</dbReference>
<protein>
    <recommendedName>
        <fullName evidence="4 8">Signal peptidase I</fullName>
        <ecNumber evidence="4 8">3.4.21.89</ecNumber>
    </recommendedName>
</protein>
<dbReference type="GO" id="GO:0004252">
    <property type="term" value="F:serine-type endopeptidase activity"/>
    <property type="evidence" value="ECO:0007669"/>
    <property type="project" value="InterPro"/>
</dbReference>
<evidence type="ECO:0000313" key="11">
    <source>
        <dbReference type="Proteomes" id="UP000295344"/>
    </source>
</evidence>
<comment type="catalytic activity">
    <reaction evidence="1 8">
        <text>Cleavage of hydrophobic, N-terminal signal or leader sequences from secreted and periplasmic proteins.</text>
        <dbReference type="EC" id="3.4.21.89"/>
    </reaction>
</comment>
<dbReference type="PANTHER" id="PTHR43390:SF1">
    <property type="entry name" value="CHLOROPLAST PROCESSING PEPTIDASE"/>
    <property type="match status" value="1"/>
</dbReference>
<dbReference type="NCBIfam" id="TIGR02227">
    <property type="entry name" value="sigpep_I_bact"/>
    <property type="match status" value="1"/>
</dbReference>
<feature type="active site" evidence="7">
    <location>
        <position position="131"/>
    </location>
</feature>
<accession>A0A4R7FKK1</accession>
<dbReference type="InterPro" id="IPR019756">
    <property type="entry name" value="Pept_S26A_signal_pept_1_Ser-AS"/>
</dbReference>
<comment type="caution">
    <text evidence="10">The sequence shown here is derived from an EMBL/GenBank/DDBJ whole genome shotgun (WGS) entry which is preliminary data.</text>
</comment>
<dbReference type="Proteomes" id="UP000295344">
    <property type="component" value="Unassembled WGS sequence"/>
</dbReference>